<dbReference type="EMBL" id="DSVQ01000012">
    <property type="protein sequence ID" value="HGT39427.1"/>
    <property type="molecule type" value="Genomic_DNA"/>
</dbReference>
<dbReference type="PROSITE" id="PS50005">
    <property type="entry name" value="TPR"/>
    <property type="match status" value="2"/>
</dbReference>
<dbReference type="PANTHER" id="PTHR45586:SF1">
    <property type="entry name" value="LIPOPOLYSACCHARIDE ASSEMBLY PROTEIN B"/>
    <property type="match status" value="1"/>
</dbReference>
<evidence type="ECO:0000256" key="1">
    <source>
        <dbReference type="ARBA" id="ARBA00022737"/>
    </source>
</evidence>
<feature type="domain" description="RNA polymerase alpha subunit C-terminal" evidence="4">
    <location>
        <begin position="296"/>
        <end position="357"/>
    </location>
</feature>
<feature type="domain" description="RNA polymerase alpha subunit C-terminal" evidence="4">
    <location>
        <begin position="392"/>
        <end position="453"/>
    </location>
</feature>
<sequence length="461" mass="50949">MAVKVAPQHGEKVSKFGEPVDVKSILQNRNPMQQEELTQLRRAVASDQVAAVRVEIEALIRAAEASGTPIGQITRAGVGAYLLGQHKIADRLLSNVTNDPVGLYVHALTLLSLDRPKEAEAKFAAAAKAGYDAIECTLKRAGAIRLQGRLDEAEQVLRSTGTEGARRAEYSYQMGAILSDRGDTYGAIEYFERAVDMDPHHTQALFRLAGENALHGNDNEAIRLYEQCLGKPPYHIGALINLGLLYEDKGLYAAAAFCFRRVLAHDPEHPRARMYMKDIEATQEMYFDDDQARNEARMAQLLSRPVTDFELSVRSRNCLASMNILTLGDLTRVTEAELLAGKNFGETSLVEIRELMAQHGLRIGQNLQPPKPKESPWAGPLSFLTQPDISPQEQALLSRPVSDLNLSVRARKCMARLSITTLGELVQKTPDELLATKNFGVTSLNEIRQQLAELGLKLRND</sequence>
<dbReference type="InterPro" id="IPR019734">
    <property type="entry name" value="TPR_rpt"/>
</dbReference>
<dbReference type="GO" id="GO:0003899">
    <property type="term" value="F:DNA-directed RNA polymerase activity"/>
    <property type="evidence" value="ECO:0007669"/>
    <property type="project" value="InterPro"/>
</dbReference>
<dbReference type="InterPro" id="IPR051012">
    <property type="entry name" value="CellSynth/LPSAsmb/PSIAsmb"/>
</dbReference>
<dbReference type="Gene3D" id="1.25.40.10">
    <property type="entry name" value="Tetratricopeptide repeat domain"/>
    <property type="match status" value="2"/>
</dbReference>
<dbReference type="GO" id="GO:0003677">
    <property type="term" value="F:DNA binding"/>
    <property type="evidence" value="ECO:0007669"/>
    <property type="project" value="InterPro"/>
</dbReference>
<dbReference type="Pfam" id="PF07719">
    <property type="entry name" value="TPR_2"/>
    <property type="match status" value="1"/>
</dbReference>
<feature type="repeat" description="TPR" evidence="3">
    <location>
        <begin position="168"/>
        <end position="201"/>
    </location>
</feature>
<feature type="repeat" description="TPR" evidence="3">
    <location>
        <begin position="236"/>
        <end position="269"/>
    </location>
</feature>
<dbReference type="InterPro" id="IPR011990">
    <property type="entry name" value="TPR-like_helical_dom_sf"/>
</dbReference>
<dbReference type="SUPFAM" id="SSF47789">
    <property type="entry name" value="C-terminal domain of RNA polymerase alpha subunit"/>
    <property type="match status" value="2"/>
</dbReference>
<dbReference type="SUPFAM" id="SSF48452">
    <property type="entry name" value="TPR-like"/>
    <property type="match status" value="2"/>
</dbReference>
<organism evidence="5">
    <name type="scientific">Schlesneria paludicola</name>
    <dbReference type="NCBI Taxonomy" id="360056"/>
    <lineage>
        <taxon>Bacteria</taxon>
        <taxon>Pseudomonadati</taxon>
        <taxon>Planctomycetota</taxon>
        <taxon>Planctomycetia</taxon>
        <taxon>Planctomycetales</taxon>
        <taxon>Planctomycetaceae</taxon>
        <taxon>Schlesneria</taxon>
    </lineage>
</organism>
<evidence type="ECO:0000313" key="5">
    <source>
        <dbReference type="EMBL" id="HGT39427.1"/>
    </source>
</evidence>
<evidence type="ECO:0000256" key="2">
    <source>
        <dbReference type="ARBA" id="ARBA00022803"/>
    </source>
</evidence>
<dbReference type="PANTHER" id="PTHR45586">
    <property type="entry name" value="TPR REPEAT-CONTAINING PROTEIN PA4667"/>
    <property type="match status" value="1"/>
</dbReference>
<dbReference type="InterPro" id="IPR013105">
    <property type="entry name" value="TPR_2"/>
</dbReference>
<comment type="caution">
    <text evidence="5">The sequence shown here is derived from an EMBL/GenBank/DDBJ whole genome shotgun (WGS) entry which is preliminary data.</text>
</comment>
<accession>A0A7C4QNA4</accession>
<keyword evidence="1" id="KW-0677">Repeat</keyword>
<keyword evidence="2 3" id="KW-0802">TPR repeat</keyword>
<proteinExistence type="predicted"/>
<dbReference type="InterPro" id="IPR011260">
    <property type="entry name" value="RNAP_asu_C"/>
</dbReference>
<dbReference type="AlphaFoldDB" id="A0A7C4QNA4"/>
<evidence type="ECO:0000259" key="4">
    <source>
        <dbReference type="Pfam" id="PF03118"/>
    </source>
</evidence>
<protein>
    <submittedName>
        <fullName evidence="5">Tetratricopeptide repeat protein</fullName>
    </submittedName>
</protein>
<dbReference type="Pfam" id="PF03118">
    <property type="entry name" value="RNA_pol_A_CTD"/>
    <property type="match status" value="2"/>
</dbReference>
<reference evidence="5" key="1">
    <citation type="journal article" date="2020" name="mSystems">
        <title>Genome- and Community-Level Interaction Insights into Carbon Utilization and Element Cycling Functions of Hydrothermarchaeota in Hydrothermal Sediment.</title>
        <authorList>
            <person name="Zhou Z."/>
            <person name="Liu Y."/>
            <person name="Xu W."/>
            <person name="Pan J."/>
            <person name="Luo Z.H."/>
            <person name="Li M."/>
        </authorList>
    </citation>
    <scope>NUCLEOTIDE SEQUENCE [LARGE SCALE GENOMIC DNA]</scope>
    <source>
        <strain evidence="5">SpSt-508</strain>
    </source>
</reference>
<dbReference type="Pfam" id="PF13432">
    <property type="entry name" value="TPR_16"/>
    <property type="match status" value="2"/>
</dbReference>
<name>A0A7C4QNA4_9PLAN</name>
<dbReference type="SMART" id="SM00028">
    <property type="entry name" value="TPR"/>
    <property type="match status" value="3"/>
</dbReference>
<gene>
    <name evidence="5" type="ORF">ENS64_09235</name>
</gene>
<evidence type="ECO:0000256" key="3">
    <source>
        <dbReference type="PROSITE-ProRule" id="PRU00339"/>
    </source>
</evidence>
<dbReference type="GO" id="GO:0006351">
    <property type="term" value="P:DNA-templated transcription"/>
    <property type="evidence" value="ECO:0007669"/>
    <property type="project" value="InterPro"/>
</dbReference>
<dbReference type="Gene3D" id="1.10.150.20">
    <property type="entry name" value="5' to 3' exonuclease, C-terminal subdomain"/>
    <property type="match status" value="2"/>
</dbReference>